<evidence type="ECO:0000313" key="2">
    <source>
        <dbReference type="Proteomes" id="UP001498935"/>
    </source>
</evidence>
<organism evidence="1 2">
    <name type="scientific">Brevibacterium ammoniilyticum</name>
    <dbReference type="NCBI Taxonomy" id="1046555"/>
    <lineage>
        <taxon>Bacteria</taxon>
        <taxon>Bacillati</taxon>
        <taxon>Actinomycetota</taxon>
        <taxon>Actinomycetes</taxon>
        <taxon>Micrococcales</taxon>
        <taxon>Brevibacteriaceae</taxon>
        <taxon>Brevibacterium</taxon>
    </lineage>
</organism>
<protein>
    <recommendedName>
        <fullName evidence="3">PucR C-terminal helix-turn-helix domain-containing protein</fullName>
    </recommendedName>
</protein>
<gene>
    <name evidence="1" type="ORF">KACC15558_01350</name>
</gene>
<dbReference type="InterPro" id="IPR042070">
    <property type="entry name" value="PucR_C-HTH_sf"/>
</dbReference>
<dbReference type="Proteomes" id="UP001498935">
    <property type="component" value="Unassembled WGS sequence"/>
</dbReference>
<dbReference type="EMBL" id="BAABNP010000001">
    <property type="protein sequence ID" value="GAA5339095.1"/>
    <property type="molecule type" value="Genomic_DNA"/>
</dbReference>
<accession>A0ABP9U1G5</accession>
<comment type="caution">
    <text evidence="1">The sequence shown here is derived from an EMBL/GenBank/DDBJ whole genome shotgun (WGS) entry which is preliminary data.</text>
</comment>
<name>A0ABP9U1G5_9MICO</name>
<proteinExistence type="predicted"/>
<evidence type="ECO:0008006" key="3">
    <source>
        <dbReference type="Google" id="ProtNLM"/>
    </source>
</evidence>
<evidence type="ECO:0000313" key="1">
    <source>
        <dbReference type="EMBL" id="GAA5339095.1"/>
    </source>
</evidence>
<dbReference type="RefSeq" id="WP_342036858.1">
    <property type="nucleotide sequence ID" value="NZ_BAABBK010000001.1"/>
</dbReference>
<keyword evidence="2" id="KW-1185">Reference proteome</keyword>
<sequence>MRDLLGKLTALDPEARESLKVVGYFDALTARGVGLGGLLRAAAALSGTVAAATIRGTTTAYDPDGRRLAEVDDASRGSVVEFRLGEVWLDRAGAPHSSDAMITERLALAIEALESRQGSTREVEVIVDAQRTVPERMTALVRIGIDPTDSVRVIVSDDDLGPGWTWTAPTPTPSGILHTSLEVRRKGAGGGGAGTGGALTGELLTSGEHSTSGARTGLGTWVRADCAPESWEAALVAHRLLGDGPETILDATDLGGMLILARAYDPAVPHPDVVALSDLDDLSAEILRTLVDSESIRSAAAKLAMHHSTLQSRHETLTARLGYDPRTTIGRMRYTAAEFLRRLGD</sequence>
<reference evidence="1 2" key="1">
    <citation type="submission" date="2024-02" db="EMBL/GenBank/DDBJ databases">
        <title>Characterization of antibiotic resistant novel bacterial strains and their environmental applications.</title>
        <authorList>
            <person name="Manzoor S."/>
            <person name="Abbas S."/>
            <person name="Arshad M."/>
            <person name="Li W.J."/>
            <person name="Ahmed I."/>
        </authorList>
    </citation>
    <scope>NUCLEOTIDE SEQUENCE [LARGE SCALE GENOMIC DNA]</scope>
    <source>
        <strain evidence="1 2">KACC 15558</strain>
    </source>
</reference>
<dbReference type="Gene3D" id="1.10.10.2840">
    <property type="entry name" value="PucR C-terminal helix-turn-helix domain"/>
    <property type="match status" value="1"/>
</dbReference>